<sequence>MPWKIQDQLCSQRESDSPVNLQEILKKAKKIKKDKLKGRRTLDAVIYTLKEESHVWFSARDTEGHITYLFFTNPFAIKLLHGLPHLINMDLTYKNNNYTSFLFHIVAFSLTNKTFFGDFCIMKDVTEPSGTWAFNQYIEKVPNNPNTVSPSVIVIERDLAFENSLKKLVPY</sequence>
<reference evidence="2" key="1">
    <citation type="submission" date="2021-03" db="EMBL/GenBank/DDBJ databases">
        <title>Draft genome sequence of rust myrtle Austropuccinia psidii MF-1, a brazilian biotype.</title>
        <authorList>
            <person name="Quecine M.C."/>
            <person name="Pachon D.M.R."/>
            <person name="Bonatelli M.L."/>
            <person name="Correr F.H."/>
            <person name="Franceschini L.M."/>
            <person name="Leite T.F."/>
            <person name="Margarido G.R.A."/>
            <person name="Almeida C.A."/>
            <person name="Ferrarezi J.A."/>
            <person name="Labate C.A."/>
        </authorList>
    </citation>
    <scope>NUCLEOTIDE SEQUENCE</scope>
    <source>
        <strain evidence="2">MF-1</strain>
    </source>
</reference>
<name>A0A9Q3BNE3_9BASI</name>
<dbReference type="InterPro" id="IPR018289">
    <property type="entry name" value="MULE_transposase_dom"/>
</dbReference>
<evidence type="ECO:0000313" key="2">
    <source>
        <dbReference type="EMBL" id="MBW0468032.1"/>
    </source>
</evidence>
<organism evidence="2 3">
    <name type="scientific">Austropuccinia psidii MF-1</name>
    <dbReference type="NCBI Taxonomy" id="1389203"/>
    <lineage>
        <taxon>Eukaryota</taxon>
        <taxon>Fungi</taxon>
        <taxon>Dikarya</taxon>
        <taxon>Basidiomycota</taxon>
        <taxon>Pucciniomycotina</taxon>
        <taxon>Pucciniomycetes</taxon>
        <taxon>Pucciniales</taxon>
        <taxon>Sphaerophragmiaceae</taxon>
        <taxon>Austropuccinia</taxon>
    </lineage>
</organism>
<gene>
    <name evidence="2" type="ORF">O181_007747</name>
</gene>
<protein>
    <recommendedName>
        <fullName evidence="1">MULE transposase domain-containing protein</fullName>
    </recommendedName>
</protein>
<feature type="domain" description="MULE transposase" evidence="1">
    <location>
        <begin position="87"/>
        <end position="170"/>
    </location>
</feature>
<dbReference type="OrthoDB" id="3356549at2759"/>
<accession>A0A9Q3BNE3</accession>
<dbReference type="EMBL" id="AVOT02001753">
    <property type="protein sequence ID" value="MBW0468032.1"/>
    <property type="molecule type" value="Genomic_DNA"/>
</dbReference>
<dbReference type="Proteomes" id="UP000765509">
    <property type="component" value="Unassembled WGS sequence"/>
</dbReference>
<dbReference type="AlphaFoldDB" id="A0A9Q3BNE3"/>
<proteinExistence type="predicted"/>
<evidence type="ECO:0000313" key="3">
    <source>
        <dbReference type="Proteomes" id="UP000765509"/>
    </source>
</evidence>
<evidence type="ECO:0000259" key="1">
    <source>
        <dbReference type="Pfam" id="PF10551"/>
    </source>
</evidence>
<dbReference type="Pfam" id="PF10551">
    <property type="entry name" value="MULE"/>
    <property type="match status" value="1"/>
</dbReference>
<comment type="caution">
    <text evidence="2">The sequence shown here is derived from an EMBL/GenBank/DDBJ whole genome shotgun (WGS) entry which is preliminary data.</text>
</comment>
<keyword evidence="3" id="KW-1185">Reference proteome</keyword>